<dbReference type="PANTHER" id="PTHR43420:SF44">
    <property type="entry name" value="ACETYLTRANSFERASE YPEA"/>
    <property type="match status" value="1"/>
</dbReference>
<dbReference type="GO" id="GO:0008999">
    <property type="term" value="F:protein-N-terminal-alanine acetyltransferase activity"/>
    <property type="evidence" value="ECO:0007669"/>
    <property type="project" value="UniProtKB-EC"/>
</dbReference>
<dbReference type="OrthoDB" id="9794566at2"/>
<evidence type="ECO:0000313" key="7">
    <source>
        <dbReference type="EMBL" id="BBB92301.1"/>
    </source>
</evidence>
<keyword evidence="2 5" id="KW-0963">Cytoplasm</keyword>
<dbReference type="CDD" id="cd04301">
    <property type="entry name" value="NAT_SF"/>
    <property type="match status" value="1"/>
</dbReference>
<dbReference type="Gene3D" id="3.40.630.30">
    <property type="match status" value="1"/>
</dbReference>
<name>A0A348AMK3_9FIRM</name>
<keyword evidence="8" id="KW-1185">Reference proteome</keyword>
<dbReference type="KEGG" id="mana:MAMMFC1_02986"/>
<dbReference type="InterPro" id="IPR016181">
    <property type="entry name" value="Acyl_CoA_acyltransferase"/>
</dbReference>
<dbReference type="NCBIfam" id="TIGR01575">
    <property type="entry name" value="rimI"/>
    <property type="match status" value="1"/>
</dbReference>
<dbReference type="GO" id="GO:0005737">
    <property type="term" value="C:cytoplasm"/>
    <property type="evidence" value="ECO:0007669"/>
    <property type="project" value="UniProtKB-SubCell"/>
</dbReference>
<comment type="catalytic activity">
    <reaction evidence="5">
        <text>N-terminal L-alanyl-[ribosomal protein bS18] + acetyl-CoA = N-terminal N(alpha)-acetyl-L-alanyl-[ribosomal protein bS18] + CoA + H(+)</text>
        <dbReference type="Rhea" id="RHEA:43756"/>
        <dbReference type="Rhea" id="RHEA-COMP:10676"/>
        <dbReference type="Rhea" id="RHEA-COMP:10677"/>
        <dbReference type="ChEBI" id="CHEBI:15378"/>
        <dbReference type="ChEBI" id="CHEBI:57287"/>
        <dbReference type="ChEBI" id="CHEBI:57288"/>
        <dbReference type="ChEBI" id="CHEBI:64718"/>
        <dbReference type="ChEBI" id="CHEBI:83683"/>
        <dbReference type="EC" id="2.3.1.266"/>
    </reaction>
</comment>
<evidence type="ECO:0000256" key="2">
    <source>
        <dbReference type="ARBA" id="ARBA00022490"/>
    </source>
</evidence>
<keyword evidence="4 7" id="KW-0012">Acyltransferase</keyword>
<evidence type="ECO:0000259" key="6">
    <source>
        <dbReference type="PROSITE" id="PS51186"/>
    </source>
</evidence>
<comment type="subcellular location">
    <subcellularLocation>
        <location evidence="5">Cytoplasm</location>
    </subcellularLocation>
</comment>
<dbReference type="Pfam" id="PF00583">
    <property type="entry name" value="Acetyltransf_1"/>
    <property type="match status" value="1"/>
</dbReference>
<dbReference type="AlphaFoldDB" id="A0A348AMK3"/>
<keyword evidence="3 7" id="KW-0808">Transferase</keyword>
<feature type="domain" description="N-acetyltransferase" evidence="6">
    <location>
        <begin position="4"/>
        <end position="153"/>
    </location>
</feature>
<evidence type="ECO:0000313" key="8">
    <source>
        <dbReference type="Proteomes" id="UP000276437"/>
    </source>
</evidence>
<gene>
    <name evidence="7" type="primary">bar_2</name>
    <name evidence="7" type="ORF">MAMMFC1_02986</name>
</gene>
<organism evidence="7 8">
    <name type="scientific">Methylomusa anaerophila</name>
    <dbReference type="NCBI Taxonomy" id="1930071"/>
    <lineage>
        <taxon>Bacteria</taxon>
        <taxon>Bacillati</taxon>
        <taxon>Bacillota</taxon>
        <taxon>Negativicutes</taxon>
        <taxon>Selenomonadales</taxon>
        <taxon>Sporomusaceae</taxon>
        <taxon>Methylomusa</taxon>
    </lineage>
</organism>
<proteinExistence type="inferred from homology"/>
<dbReference type="InterPro" id="IPR006464">
    <property type="entry name" value="AcTrfase_RimI/Ard1"/>
</dbReference>
<dbReference type="InterPro" id="IPR050680">
    <property type="entry name" value="YpeA/RimI_acetyltransf"/>
</dbReference>
<reference evidence="7 8" key="1">
    <citation type="journal article" date="2018" name="Int. J. Syst. Evol. Microbiol.">
        <title>Methylomusa anaerophila gen. nov., sp. nov., an anaerobic methanol-utilizing bacterium isolated from a microbial fuel cell.</title>
        <authorList>
            <person name="Amano N."/>
            <person name="Yamamuro A."/>
            <person name="Miyahara M."/>
            <person name="Kouzuma A."/>
            <person name="Abe T."/>
            <person name="Watanabe K."/>
        </authorList>
    </citation>
    <scope>NUCLEOTIDE SEQUENCE [LARGE SCALE GENOMIC DNA]</scope>
    <source>
        <strain evidence="7 8">MMFC1</strain>
    </source>
</reference>
<evidence type="ECO:0000256" key="5">
    <source>
        <dbReference type="RuleBase" id="RU363094"/>
    </source>
</evidence>
<protein>
    <recommendedName>
        <fullName evidence="5">[Ribosomal protein bS18]-alanine N-acetyltransferase</fullName>
        <ecNumber evidence="5">2.3.1.266</ecNumber>
    </recommendedName>
</protein>
<comment type="similarity">
    <text evidence="1 5">Belongs to the acetyltransferase family. RimI subfamily.</text>
</comment>
<evidence type="ECO:0000256" key="3">
    <source>
        <dbReference type="ARBA" id="ARBA00022679"/>
    </source>
</evidence>
<dbReference type="PANTHER" id="PTHR43420">
    <property type="entry name" value="ACETYLTRANSFERASE"/>
    <property type="match status" value="1"/>
</dbReference>
<evidence type="ECO:0000256" key="1">
    <source>
        <dbReference type="ARBA" id="ARBA00005395"/>
    </source>
</evidence>
<dbReference type="InterPro" id="IPR000182">
    <property type="entry name" value="GNAT_dom"/>
</dbReference>
<dbReference type="EC" id="2.3.1.266" evidence="5"/>
<accession>A0A348AMK3</accession>
<dbReference type="EMBL" id="AP018449">
    <property type="protein sequence ID" value="BBB92301.1"/>
    <property type="molecule type" value="Genomic_DNA"/>
</dbReference>
<dbReference type="PROSITE" id="PS51186">
    <property type="entry name" value="GNAT"/>
    <property type="match status" value="1"/>
</dbReference>
<dbReference type="SUPFAM" id="SSF55729">
    <property type="entry name" value="Acyl-CoA N-acyltransferases (Nat)"/>
    <property type="match status" value="1"/>
</dbReference>
<dbReference type="Proteomes" id="UP000276437">
    <property type="component" value="Chromosome"/>
</dbReference>
<comment type="function">
    <text evidence="5">Acetylates the N-terminal alanine of ribosomal protein bS18.</text>
</comment>
<evidence type="ECO:0000256" key="4">
    <source>
        <dbReference type="ARBA" id="ARBA00023315"/>
    </source>
</evidence>
<dbReference type="RefSeq" id="WP_126310631.1">
    <property type="nucleotide sequence ID" value="NZ_AP018449.1"/>
</dbReference>
<sequence>MEEFLIRRMVVDDIDAVHAVECQSFLTPWSRTAFEEEMIYNELARYLVVVANCEGLSKIVGYAGMWIIVDEAHVTNIAISPGHRRCGLGHRLLEELIKQAKCQGANCMTLEVRPSNIVARRLYERRGFVERGIRPNYYTDTQEDALIMWLDKL</sequence>